<dbReference type="Proteomes" id="UP001311915">
    <property type="component" value="Unassembled WGS sequence"/>
</dbReference>
<dbReference type="EMBL" id="JAWPEI010000009">
    <property type="protein sequence ID" value="KAK4716514.1"/>
    <property type="molecule type" value="Genomic_DNA"/>
</dbReference>
<evidence type="ECO:0000313" key="1">
    <source>
        <dbReference type="EMBL" id="KAK4716514.1"/>
    </source>
</evidence>
<proteinExistence type="predicted"/>
<name>A0AAV9KSV8_9SOLN</name>
<dbReference type="AlphaFoldDB" id="A0AAV9KSV8"/>
<protein>
    <submittedName>
        <fullName evidence="1">Uncharacterized protein</fullName>
    </submittedName>
</protein>
<gene>
    <name evidence="1" type="ORF">R3W88_014852</name>
</gene>
<evidence type="ECO:0000313" key="2">
    <source>
        <dbReference type="Proteomes" id="UP001311915"/>
    </source>
</evidence>
<sequence>MCKLVDEQLVEDSKQVCKILVDISQAGSRLINFARKFSSKLWRVKVEGVEGGLEYSSSIHQSKPCFFLYNSFSRLLLVDLVKYLFPLDGPTTL</sequence>
<organism evidence="1 2">
    <name type="scientific">Solanum pinnatisectum</name>
    <name type="common">tansyleaf nightshade</name>
    <dbReference type="NCBI Taxonomy" id="50273"/>
    <lineage>
        <taxon>Eukaryota</taxon>
        <taxon>Viridiplantae</taxon>
        <taxon>Streptophyta</taxon>
        <taxon>Embryophyta</taxon>
        <taxon>Tracheophyta</taxon>
        <taxon>Spermatophyta</taxon>
        <taxon>Magnoliopsida</taxon>
        <taxon>eudicotyledons</taxon>
        <taxon>Gunneridae</taxon>
        <taxon>Pentapetalae</taxon>
        <taxon>asterids</taxon>
        <taxon>lamiids</taxon>
        <taxon>Solanales</taxon>
        <taxon>Solanaceae</taxon>
        <taxon>Solanoideae</taxon>
        <taxon>Solaneae</taxon>
        <taxon>Solanum</taxon>
    </lineage>
</organism>
<comment type="caution">
    <text evidence="1">The sequence shown here is derived from an EMBL/GenBank/DDBJ whole genome shotgun (WGS) entry which is preliminary data.</text>
</comment>
<keyword evidence="2" id="KW-1185">Reference proteome</keyword>
<reference evidence="1 2" key="1">
    <citation type="submission" date="2023-10" db="EMBL/GenBank/DDBJ databases">
        <title>Genome-Wide Identification Analysis in wild type Solanum Pinnatisectum Reveals Some Genes Defensing Phytophthora Infestans.</title>
        <authorList>
            <person name="Sun C."/>
        </authorList>
    </citation>
    <scope>NUCLEOTIDE SEQUENCE [LARGE SCALE GENOMIC DNA]</scope>
    <source>
        <strain evidence="1">LQN</strain>
        <tissue evidence="1">Leaf</tissue>
    </source>
</reference>
<accession>A0AAV9KSV8</accession>